<feature type="transmembrane region" description="Helical" evidence="5">
    <location>
        <begin position="401"/>
        <end position="423"/>
    </location>
</feature>
<comment type="caution">
    <text evidence="7">The sequence shown here is derived from an EMBL/GenBank/DDBJ whole genome shotgun (WGS) entry which is preliminary data.</text>
</comment>
<dbReference type="Gene3D" id="1.20.1740.10">
    <property type="entry name" value="Amino acid/polyamine transporter I"/>
    <property type="match status" value="1"/>
</dbReference>
<dbReference type="eggNOG" id="COG0833">
    <property type="taxonomic scope" value="Bacteria"/>
</dbReference>
<evidence type="ECO:0000256" key="2">
    <source>
        <dbReference type="ARBA" id="ARBA00022692"/>
    </source>
</evidence>
<dbReference type="EMBL" id="ABXJ01000030">
    <property type="protein sequence ID" value="EEA91221.1"/>
    <property type="molecule type" value="Genomic_DNA"/>
</dbReference>
<feature type="transmembrane region" description="Helical" evidence="5">
    <location>
        <begin position="435"/>
        <end position="453"/>
    </location>
</feature>
<feature type="transmembrane region" description="Helical" evidence="5">
    <location>
        <begin position="62"/>
        <end position="84"/>
    </location>
</feature>
<feature type="transmembrane region" description="Helical" evidence="5">
    <location>
        <begin position="172"/>
        <end position="192"/>
    </location>
</feature>
<dbReference type="InterPro" id="IPR050367">
    <property type="entry name" value="APC_superfamily"/>
</dbReference>
<feature type="transmembrane region" description="Helical" evidence="5">
    <location>
        <begin position="139"/>
        <end position="160"/>
    </location>
</feature>
<gene>
    <name evidence="7" type="primary">eat</name>
    <name evidence="7" type="ORF">COLSTE_00565</name>
</gene>
<name>B6G924_9ACTN</name>
<evidence type="ECO:0000256" key="4">
    <source>
        <dbReference type="ARBA" id="ARBA00023136"/>
    </source>
</evidence>
<evidence type="ECO:0000259" key="6">
    <source>
        <dbReference type="Pfam" id="PF00324"/>
    </source>
</evidence>
<keyword evidence="3 5" id="KW-1133">Transmembrane helix</keyword>
<organism evidence="7 8">
    <name type="scientific">Collinsella stercoris DSM 13279</name>
    <dbReference type="NCBI Taxonomy" id="445975"/>
    <lineage>
        <taxon>Bacteria</taxon>
        <taxon>Bacillati</taxon>
        <taxon>Actinomycetota</taxon>
        <taxon>Coriobacteriia</taxon>
        <taxon>Coriobacteriales</taxon>
        <taxon>Coriobacteriaceae</taxon>
        <taxon>Collinsella</taxon>
    </lineage>
</organism>
<dbReference type="PANTHER" id="PTHR42770:SF7">
    <property type="entry name" value="MEMBRANE PROTEIN"/>
    <property type="match status" value="1"/>
</dbReference>
<dbReference type="PANTHER" id="PTHR42770">
    <property type="entry name" value="AMINO ACID TRANSPORTER-RELATED"/>
    <property type="match status" value="1"/>
</dbReference>
<reference evidence="7 8" key="2">
    <citation type="submission" date="2008-10" db="EMBL/GenBank/DDBJ databases">
        <authorList>
            <person name="Fulton L."/>
            <person name="Clifton S."/>
            <person name="Fulton B."/>
            <person name="Xu J."/>
            <person name="Minx P."/>
            <person name="Pepin K.H."/>
            <person name="Johnson M."/>
            <person name="Thiruvilangam P."/>
            <person name="Bhonagiri V."/>
            <person name="Nash W.E."/>
            <person name="Mardis E.R."/>
            <person name="Wilson R.K."/>
        </authorList>
    </citation>
    <scope>NUCLEOTIDE SEQUENCE [LARGE SCALE GENOMIC DNA]</scope>
    <source>
        <strain evidence="7 8">DSM 13279</strain>
    </source>
</reference>
<evidence type="ECO:0000256" key="3">
    <source>
        <dbReference type="ARBA" id="ARBA00022989"/>
    </source>
</evidence>
<protein>
    <submittedName>
        <fullName evidence="7">Ethanolamine permease</fullName>
    </submittedName>
</protein>
<feature type="transmembrane region" description="Helical" evidence="5">
    <location>
        <begin position="90"/>
        <end position="112"/>
    </location>
</feature>
<feature type="transmembrane region" description="Helical" evidence="5">
    <location>
        <begin position="199"/>
        <end position="219"/>
    </location>
</feature>
<proteinExistence type="predicted"/>
<accession>B6G924</accession>
<dbReference type="HOGENOM" id="CLU_007946_5_0_11"/>
<dbReference type="Pfam" id="PF00324">
    <property type="entry name" value="AA_permease"/>
    <property type="match status" value="1"/>
</dbReference>
<feature type="transmembrane region" description="Helical" evidence="5">
    <location>
        <begin position="283"/>
        <end position="309"/>
    </location>
</feature>
<dbReference type="GO" id="GO:0055085">
    <property type="term" value="P:transmembrane transport"/>
    <property type="evidence" value="ECO:0007669"/>
    <property type="project" value="InterPro"/>
</dbReference>
<dbReference type="STRING" id="445975.COLSTE_00565"/>
<evidence type="ECO:0000313" key="7">
    <source>
        <dbReference type="EMBL" id="EEA91221.1"/>
    </source>
</evidence>
<feature type="transmembrane region" description="Helical" evidence="5">
    <location>
        <begin position="459"/>
        <end position="482"/>
    </location>
</feature>
<evidence type="ECO:0000256" key="5">
    <source>
        <dbReference type="SAM" id="Phobius"/>
    </source>
</evidence>
<keyword evidence="4 5" id="KW-0472">Membrane</keyword>
<dbReference type="AlphaFoldDB" id="B6G924"/>
<evidence type="ECO:0000256" key="1">
    <source>
        <dbReference type="ARBA" id="ARBA00004141"/>
    </source>
</evidence>
<dbReference type="Proteomes" id="UP000003560">
    <property type="component" value="Unassembled WGS sequence"/>
</dbReference>
<dbReference type="InterPro" id="IPR004757">
    <property type="entry name" value="EtNH_permease"/>
</dbReference>
<feature type="transmembrane region" description="Helical" evidence="5">
    <location>
        <begin position="329"/>
        <end position="351"/>
    </location>
</feature>
<dbReference type="GO" id="GO:0016020">
    <property type="term" value="C:membrane"/>
    <property type="evidence" value="ECO:0007669"/>
    <property type="project" value="UniProtKB-SubCell"/>
</dbReference>
<keyword evidence="2 5" id="KW-0812">Transmembrane</keyword>
<feature type="transmembrane region" description="Helical" evidence="5">
    <location>
        <begin position="377"/>
        <end position="395"/>
    </location>
</feature>
<dbReference type="NCBIfam" id="TIGR00908">
    <property type="entry name" value="2A0305"/>
    <property type="match status" value="1"/>
</dbReference>
<evidence type="ECO:0000313" key="8">
    <source>
        <dbReference type="Proteomes" id="UP000003560"/>
    </source>
</evidence>
<dbReference type="InterPro" id="IPR004841">
    <property type="entry name" value="AA-permease/SLC12A_dom"/>
</dbReference>
<comment type="subcellular location">
    <subcellularLocation>
        <location evidence="1">Membrane</location>
        <topology evidence="1">Multi-pass membrane protein</topology>
    </subcellularLocation>
</comment>
<feature type="domain" description="Amino acid permease/ SLC12A" evidence="6">
    <location>
        <begin position="75"/>
        <end position="465"/>
    </location>
</feature>
<reference evidence="7 8" key="1">
    <citation type="submission" date="2008-10" db="EMBL/GenBank/DDBJ databases">
        <title>Draft genome sequence of Collinsella stercoris (DSM 13279).</title>
        <authorList>
            <person name="Sudarsanam P."/>
            <person name="Ley R."/>
            <person name="Guruge J."/>
            <person name="Turnbaugh P.J."/>
            <person name="Mahowald M."/>
            <person name="Liep D."/>
            <person name="Gordon J."/>
        </authorList>
    </citation>
    <scope>NUCLEOTIDE SEQUENCE [LARGE SCALE GENOMIC DNA]</scope>
    <source>
        <strain evidence="7 8">DSM 13279</strain>
    </source>
</reference>
<keyword evidence="8" id="KW-1185">Reference proteome</keyword>
<sequence length="508" mass="52551">MCAPRRVADFDGDSPDVNTTREVIDMSDTVCTTAARTPASGTSEESAAYFEKRSLKQGSVNWVLLMGLGVAYVISGDFSGWNYGIAQGGWLGMVIAFLVMGAMYLFMVLGLAEMSSAMPVAGAGYGFARRALGKTGGALTGFAILVEYAICPAAISTFIADYVHALGLFSEVPSALIIAVFFAVFVGIHILGVGEALKVIFGITFIAVVALGVYVAGIAPHFSAANLFDIAPEGAGSSVALPHGIVGVLSALPFGMWLFLAVEGVPLAAEESSDPKRDMPRGIIGAMLLLLLTGSLVLVLTAGGAGAAFTGSAAAPLVDALNAVGEPMLATFVNYAGLAGLVASFFSTIYSGSRQAFALSRAGYLPKFLSVTGSRKTPHASLLMLGILGYALAVGVGNGSILLNMAVFSACVSYAMMNLSHILLRKNEPEMERGFSAPGGSTTTVISLVLSLVAMCSTFVVDVLAAVCTLGVLVVLMTYFALYSRHYLVGNAPEEEFAALQVAEADLA</sequence>
<feature type="transmembrane region" description="Helical" evidence="5">
    <location>
        <begin position="239"/>
        <end position="262"/>
    </location>
</feature>
<dbReference type="PIRSF" id="PIRSF006060">
    <property type="entry name" value="AA_transporter"/>
    <property type="match status" value="1"/>
</dbReference>